<evidence type="ECO:0000259" key="5">
    <source>
        <dbReference type="PROSITE" id="PS50943"/>
    </source>
</evidence>
<feature type="domain" description="HTH lacI-type" evidence="4">
    <location>
        <begin position="4"/>
        <end position="59"/>
    </location>
</feature>
<keyword evidence="1" id="KW-0805">Transcription regulation</keyword>
<dbReference type="PANTHER" id="PTHR30146:SF109">
    <property type="entry name" value="HTH-TYPE TRANSCRIPTIONAL REGULATOR GALS"/>
    <property type="match status" value="1"/>
</dbReference>
<dbReference type="CDD" id="cd06283">
    <property type="entry name" value="PBP1_RegR_EndR_KdgR-like"/>
    <property type="match status" value="1"/>
</dbReference>
<keyword evidence="7" id="KW-1185">Reference proteome</keyword>
<dbReference type="PANTHER" id="PTHR30146">
    <property type="entry name" value="LACI-RELATED TRANSCRIPTIONAL REPRESSOR"/>
    <property type="match status" value="1"/>
</dbReference>
<evidence type="ECO:0000256" key="1">
    <source>
        <dbReference type="ARBA" id="ARBA00023015"/>
    </source>
</evidence>
<protein>
    <submittedName>
        <fullName evidence="6">LacI family DNA-binding transcriptional regulator</fullName>
    </submittedName>
</protein>
<dbReference type="SMART" id="SM00354">
    <property type="entry name" value="HTH_LACI"/>
    <property type="match status" value="1"/>
</dbReference>
<proteinExistence type="predicted"/>
<evidence type="ECO:0000313" key="6">
    <source>
        <dbReference type="EMBL" id="MBV7390829.1"/>
    </source>
</evidence>
<dbReference type="InterPro" id="IPR046335">
    <property type="entry name" value="LacI/GalR-like_sensor"/>
</dbReference>
<dbReference type="Proteomes" id="UP000774130">
    <property type="component" value="Unassembled WGS sequence"/>
</dbReference>
<dbReference type="EMBL" id="JAHUZB010000003">
    <property type="protein sequence ID" value="MBV7390829.1"/>
    <property type="molecule type" value="Genomic_DNA"/>
</dbReference>
<evidence type="ECO:0000259" key="4">
    <source>
        <dbReference type="PROSITE" id="PS50932"/>
    </source>
</evidence>
<accession>A0ABS6TD14</accession>
<dbReference type="InterPro" id="IPR000843">
    <property type="entry name" value="HTH_LacI"/>
</dbReference>
<dbReference type="GO" id="GO:0003677">
    <property type="term" value="F:DNA binding"/>
    <property type="evidence" value="ECO:0007669"/>
    <property type="project" value="UniProtKB-KW"/>
</dbReference>
<dbReference type="CDD" id="cd01392">
    <property type="entry name" value="HTH_LacI"/>
    <property type="match status" value="1"/>
</dbReference>
<dbReference type="PROSITE" id="PS50932">
    <property type="entry name" value="HTH_LACI_2"/>
    <property type="match status" value="1"/>
</dbReference>
<organism evidence="6 7">
    <name type="scientific">Enterococcus alishanensis</name>
    <dbReference type="NCBI Taxonomy" id="1303817"/>
    <lineage>
        <taxon>Bacteria</taxon>
        <taxon>Bacillati</taxon>
        <taxon>Bacillota</taxon>
        <taxon>Bacilli</taxon>
        <taxon>Lactobacillales</taxon>
        <taxon>Enterococcaceae</taxon>
        <taxon>Enterococcus</taxon>
    </lineage>
</organism>
<keyword evidence="2 6" id="KW-0238">DNA-binding</keyword>
<evidence type="ECO:0000313" key="7">
    <source>
        <dbReference type="Proteomes" id="UP000774130"/>
    </source>
</evidence>
<evidence type="ECO:0000256" key="2">
    <source>
        <dbReference type="ARBA" id="ARBA00023125"/>
    </source>
</evidence>
<dbReference type="PROSITE" id="PS50943">
    <property type="entry name" value="HTH_CROC1"/>
    <property type="match status" value="1"/>
</dbReference>
<feature type="domain" description="HTH cro/C1-type" evidence="5">
    <location>
        <begin position="2"/>
        <end position="49"/>
    </location>
</feature>
<dbReference type="InterPro" id="IPR001387">
    <property type="entry name" value="Cro/C1-type_HTH"/>
</dbReference>
<name>A0ABS6TD14_9ENTE</name>
<comment type="caution">
    <text evidence="6">The sequence shown here is derived from an EMBL/GenBank/DDBJ whole genome shotgun (WGS) entry which is preliminary data.</text>
</comment>
<keyword evidence="3" id="KW-0804">Transcription</keyword>
<sequence>MKKVTIKQVAELADVSKTTISRFLNGHYGNMSQETKHRIEKVIKDLDYRPSRQAQALKSKHSFLIGVVVADISNMYASLLLKGVGDVLAKNNYQMVIVDSANSIEREHELIQKLLDQGVEGIILQPCSRYAKQYQFLLDRRLPLLLVDRRIEPDLCPAVVTNNHASVVNVLTEVFKKDYQQIVVVTEPIAEVTTREVRYNTVKEMTESAGKTVQLVEVTESLDLRSIVLKMVKNSKKTLLFASNGRVLMELLTILAEEKIIIPDDLGITGFDDWKITALVGPGVTSIEQQSQKIGEVAAQKMIDYLKNGETIKEETIVPAKLRWRNSI</sequence>
<gene>
    <name evidence="6" type="ORF">KUA55_09065</name>
</gene>
<dbReference type="Pfam" id="PF00356">
    <property type="entry name" value="LacI"/>
    <property type="match status" value="1"/>
</dbReference>
<dbReference type="Pfam" id="PF13377">
    <property type="entry name" value="Peripla_BP_3"/>
    <property type="match status" value="1"/>
</dbReference>
<evidence type="ECO:0000256" key="3">
    <source>
        <dbReference type="ARBA" id="ARBA00023163"/>
    </source>
</evidence>
<reference evidence="6 7" key="1">
    <citation type="submission" date="2021-06" db="EMBL/GenBank/DDBJ databases">
        <title>Enterococcus alishanensis sp. nov., a novel lactic acid bacterium isolated from fresh coffee beans.</title>
        <authorList>
            <person name="Chen Y.-S."/>
        </authorList>
    </citation>
    <scope>NUCLEOTIDE SEQUENCE [LARGE SCALE GENOMIC DNA]</scope>
    <source>
        <strain evidence="6 7">ALS3</strain>
    </source>
</reference>